<evidence type="ECO:0000313" key="1">
    <source>
        <dbReference type="EMBL" id="CAB4146248.1"/>
    </source>
</evidence>
<dbReference type="EMBL" id="LR797096">
    <property type="protein sequence ID" value="CAB4186473.1"/>
    <property type="molecule type" value="Genomic_DNA"/>
</dbReference>
<dbReference type="EMBL" id="LR796930">
    <property type="protein sequence ID" value="CAB4175958.1"/>
    <property type="molecule type" value="Genomic_DNA"/>
</dbReference>
<dbReference type="EMBL" id="LR796751">
    <property type="protein sequence ID" value="CAB4163345.1"/>
    <property type="molecule type" value="Genomic_DNA"/>
</dbReference>
<reference evidence="4" key="1">
    <citation type="submission" date="2020-05" db="EMBL/GenBank/DDBJ databases">
        <authorList>
            <person name="Chiriac C."/>
            <person name="Salcher M."/>
            <person name="Ghai R."/>
            <person name="Kavagutti S V."/>
        </authorList>
    </citation>
    <scope>NUCLEOTIDE SEQUENCE</scope>
</reference>
<gene>
    <name evidence="4" type="ORF">UFOVP1147_20</name>
    <name evidence="5" type="ORF">UFOVP1594_16</name>
    <name evidence="1" type="ORF">UFOVP484_53</name>
    <name evidence="2" type="ORF">UFOVP808_11</name>
    <name evidence="3" type="ORF">UFOVP994_16</name>
</gene>
<accession>A0A6J5QPU2</accession>
<sequence>MLNLDKPITLNAKAIGSPNLCELFDSNDLRRIGDECHAGYTRDEYSRSIWMKRNESGMDLALQIQKDKTFPWPGCSNVAFPLVTIAAMQFHARAYPAIVNGTDIVKCTVFGDDPQGEQAAHADRVSTHMSWQLLYQDKTWEEQEDKAILNLSIIGTNFKKSYYSASLGHNVSELVLAKDLVLDYWSKSVEDSPRKTHKLPMFRNEVYEKVMRGVFCDVLEQPWYMNAPSPTISTMQRTHQDNRQGLIPPPPDETTALMFLEQHCNMDLDGDGYAEPYIITFESTSKYVVRIVTRFDRESDIERVASGPHKGKIIRINAMEYFTKKTFIPSPDGGIYDIGFGVFLGPLNEAVNSLVNMLLDAGTMQTTGGGFLGRGAKIRGGVYTIAPFEWKRVDSTGDDLRKSIFPLPINAPSDVLFQLLSLLINYTSRVSGTTDITVGENPGQNTPAQTTQTMVEMGQKIYTAIFKRIWRSSKEEFSKLFKLNGMFLPLDIPQPGGATRADYQGSTDKISPVADPNVTSDSMRLQMAGALKQAAMTTPGYNRDAVEVRYLKALRIDGIPLVFSGTQGQPPAKDPKLQIEEVKIQGRLQEQQIALQAHMQEFAITLEEEKRMNNAKIVELMAKAQNEAANAQTEQAYAQVAIINAEIARVRAENEHINTRIEHLLSAAKIQVAHQIGIQGLATGQEKAKK</sequence>
<organism evidence="4">
    <name type="scientific">uncultured Caudovirales phage</name>
    <dbReference type="NCBI Taxonomy" id="2100421"/>
    <lineage>
        <taxon>Viruses</taxon>
        <taxon>Duplodnaviria</taxon>
        <taxon>Heunggongvirae</taxon>
        <taxon>Uroviricota</taxon>
        <taxon>Caudoviricetes</taxon>
        <taxon>Peduoviridae</taxon>
        <taxon>Maltschvirus</taxon>
        <taxon>Maltschvirus maltsch</taxon>
    </lineage>
</organism>
<name>A0A6J5QPU2_9CAUD</name>
<proteinExistence type="predicted"/>
<evidence type="ECO:0000313" key="2">
    <source>
        <dbReference type="EMBL" id="CAB4163345.1"/>
    </source>
</evidence>
<evidence type="ECO:0000313" key="3">
    <source>
        <dbReference type="EMBL" id="CAB4175958.1"/>
    </source>
</evidence>
<dbReference type="EMBL" id="LR796463">
    <property type="protein sequence ID" value="CAB4146248.1"/>
    <property type="molecule type" value="Genomic_DNA"/>
</dbReference>
<evidence type="ECO:0000313" key="5">
    <source>
        <dbReference type="EMBL" id="CAB4217274.1"/>
    </source>
</evidence>
<evidence type="ECO:0000313" key="4">
    <source>
        <dbReference type="EMBL" id="CAB4186473.1"/>
    </source>
</evidence>
<dbReference type="EMBL" id="LR797458">
    <property type="protein sequence ID" value="CAB4217274.1"/>
    <property type="molecule type" value="Genomic_DNA"/>
</dbReference>
<protein>
    <submittedName>
        <fullName evidence="4">Uncharacterized protein</fullName>
    </submittedName>
</protein>